<organism evidence="3 4">
    <name type="scientific">Klebsiella pneumoniae 30684/NJST258_2</name>
    <dbReference type="NCBI Taxonomy" id="1420013"/>
    <lineage>
        <taxon>Bacteria</taxon>
        <taxon>Pseudomonadati</taxon>
        <taxon>Pseudomonadota</taxon>
        <taxon>Gammaproteobacteria</taxon>
        <taxon>Enterobacterales</taxon>
        <taxon>Enterobacteriaceae</taxon>
        <taxon>Klebsiella/Raoultella group</taxon>
        <taxon>Klebsiella</taxon>
        <taxon>Klebsiella pneumoniae complex</taxon>
    </lineage>
</organism>
<dbReference type="Pfam" id="PF07338">
    <property type="entry name" value="YdgH_BhsA-like"/>
    <property type="match status" value="1"/>
</dbReference>
<feature type="domain" description="YdgH/BhsA/McbA-like" evidence="2">
    <location>
        <begin position="40"/>
        <end position="84"/>
    </location>
</feature>
<dbReference type="Gene3D" id="3.30.1660.10">
    <property type="entry name" value="Flavin-binding protein dodecin"/>
    <property type="match status" value="1"/>
</dbReference>
<proteinExistence type="predicted"/>
<keyword evidence="1" id="KW-0732">Signal</keyword>
<dbReference type="Proteomes" id="UP000019586">
    <property type="component" value="Chromosome"/>
</dbReference>
<dbReference type="SUPFAM" id="SSF159871">
    <property type="entry name" value="YdgH-like"/>
    <property type="match status" value="1"/>
</dbReference>
<gene>
    <name evidence="3" type="ORF">KPNJ2_03072</name>
</gene>
<dbReference type="InterPro" id="IPR025543">
    <property type="entry name" value="Dodecin-like"/>
</dbReference>
<dbReference type="EMBL" id="CP006918">
    <property type="protein sequence ID" value="AHM79852.1"/>
    <property type="molecule type" value="Genomic_DNA"/>
</dbReference>
<dbReference type="PATRIC" id="fig|1420013.3.peg.2888"/>
<evidence type="ECO:0000313" key="4">
    <source>
        <dbReference type="Proteomes" id="UP000019586"/>
    </source>
</evidence>
<evidence type="ECO:0000256" key="1">
    <source>
        <dbReference type="ARBA" id="ARBA00022729"/>
    </source>
</evidence>
<evidence type="ECO:0000313" key="3">
    <source>
        <dbReference type="EMBL" id="AHM79852.1"/>
    </source>
</evidence>
<name>W8V0X9_KLEPN</name>
<accession>W8V0X9</accession>
<evidence type="ECO:0000259" key="2">
    <source>
        <dbReference type="Pfam" id="PF07338"/>
    </source>
</evidence>
<dbReference type="HOGENOM" id="CLU_158602_4_2_6"/>
<sequence length="86" mass="9430">MPAGCRPRADFLSQDRMTMNKLIPLIVLSCLLPLAANARTITATGDTLDHAESKIRQHAAREGVTTYRITEARMGNKVHITAKIAD</sequence>
<dbReference type="KEGG" id="kps:KPNJ2_03072"/>
<dbReference type="AlphaFoldDB" id="W8V0X9"/>
<dbReference type="InterPro" id="IPR036275">
    <property type="entry name" value="YdgH-like_sf"/>
</dbReference>
<reference evidence="3 4" key="1">
    <citation type="journal article" date="2014" name="Proc. Natl. Acad. Sci. U.S.A.">
        <title>Molecular dissection of the evolution of carbapenem-resistant multilocus sequence type 258 Klebsiella pneumoniae.</title>
        <authorList>
            <person name="Deleo F.R."/>
            <person name="Chen L."/>
            <person name="Porcella S.F."/>
            <person name="Martens C.A."/>
            <person name="Kobayashi S.D."/>
            <person name="Porter A.R."/>
            <person name="Chavda K.D."/>
            <person name="Jacobs M.R."/>
            <person name="Mathema B."/>
            <person name="Olsen R.J."/>
            <person name="Bonomo R.A."/>
            <person name="Musser J.M."/>
            <person name="Kreiswirth B.N."/>
        </authorList>
    </citation>
    <scope>NUCLEOTIDE SEQUENCE [LARGE SCALE GENOMIC DNA]</scope>
    <source>
        <strain evidence="3">30684/NJST258_2</strain>
    </source>
</reference>
<dbReference type="InterPro" id="IPR010854">
    <property type="entry name" value="YdgH/BhsA/McbA-like_dom"/>
</dbReference>
<protein>
    <recommendedName>
        <fullName evidence="2">YdgH/BhsA/McbA-like domain-containing protein</fullName>
    </recommendedName>
</protein>